<protein>
    <submittedName>
        <fullName evidence="2">Uncharacterized protein</fullName>
    </submittedName>
</protein>
<evidence type="ECO:0000313" key="2">
    <source>
        <dbReference type="WBParaSite" id="jg5085"/>
    </source>
</evidence>
<name>A0A915EDW7_9BILA</name>
<proteinExistence type="predicted"/>
<dbReference type="AlphaFoldDB" id="A0A915EDW7"/>
<organism evidence="1 2">
    <name type="scientific">Ditylenchus dipsaci</name>
    <dbReference type="NCBI Taxonomy" id="166011"/>
    <lineage>
        <taxon>Eukaryota</taxon>
        <taxon>Metazoa</taxon>
        <taxon>Ecdysozoa</taxon>
        <taxon>Nematoda</taxon>
        <taxon>Chromadorea</taxon>
        <taxon>Rhabditida</taxon>
        <taxon>Tylenchina</taxon>
        <taxon>Tylenchomorpha</taxon>
        <taxon>Sphaerularioidea</taxon>
        <taxon>Anguinidae</taxon>
        <taxon>Anguininae</taxon>
        <taxon>Ditylenchus</taxon>
    </lineage>
</organism>
<sequence length="94" mass="10979">MASRKRKNLSGDDLKAEEEFESKLIGIVLLYPILWDMGHSEYKKQVSNGAVWEKSGRSLRKARMTIRLHLAPKYLKTPSTAEEWNRIATKFWKN</sequence>
<evidence type="ECO:0000313" key="1">
    <source>
        <dbReference type="Proteomes" id="UP000887574"/>
    </source>
</evidence>
<dbReference type="WBParaSite" id="jg5085">
    <property type="protein sequence ID" value="jg5085"/>
    <property type="gene ID" value="jg5085"/>
</dbReference>
<keyword evidence="1" id="KW-1185">Reference proteome</keyword>
<accession>A0A915EDW7</accession>
<dbReference type="Proteomes" id="UP000887574">
    <property type="component" value="Unplaced"/>
</dbReference>
<reference evidence="2" key="1">
    <citation type="submission" date="2022-11" db="UniProtKB">
        <authorList>
            <consortium name="WormBaseParasite"/>
        </authorList>
    </citation>
    <scope>IDENTIFICATION</scope>
</reference>